<reference evidence="3 4" key="1">
    <citation type="submission" date="2019-07" db="EMBL/GenBank/DDBJ databases">
        <authorList>
            <person name="Li J."/>
        </authorList>
    </citation>
    <scope>NUCLEOTIDE SEQUENCE [LARGE SCALE GENOMIC DNA]</scope>
    <source>
        <strain evidence="3 4">TKL69</strain>
    </source>
</reference>
<accession>A0A516KEJ0</accession>
<dbReference type="InterPro" id="IPR001853">
    <property type="entry name" value="DSBA-like_thioredoxin_dom"/>
</dbReference>
<dbReference type="KEGG" id="aqt:FN924_06420"/>
<gene>
    <name evidence="3" type="ORF">FN924_06420</name>
</gene>
<organism evidence="3 4">
    <name type="scientific">Radiobacillus deserti</name>
    <dbReference type="NCBI Taxonomy" id="2594883"/>
    <lineage>
        <taxon>Bacteria</taxon>
        <taxon>Bacillati</taxon>
        <taxon>Bacillota</taxon>
        <taxon>Bacilli</taxon>
        <taxon>Bacillales</taxon>
        <taxon>Bacillaceae</taxon>
        <taxon>Radiobacillus</taxon>
    </lineage>
</organism>
<dbReference type="Pfam" id="PF01323">
    <property type="entry name" value="DSBA"/>
    <property type="match status" value="1"/>
</dbReference>
<name>A0A516KEJ0_9BACI</name>
<dbReference type="PANTHER" id="PTHR13887:SF41">
    <property type="entry name" value="THIOREDOXIN SUPERFAMILY PROTEIN"/>
    <property type="match status" value="1"/>
</dbReference>
<dbReference type="CDD" id="cd03024">
    <property type="entry name" value="DsbA_FrnE"/>
    <property type="match status" value="1"/>
</dbReference>
<protein>
    <submittedName>
        <fullName evidence="3">DsbA family oxidoreductase</fullName>
    </submittedName>
</protein>
<dbReference type="Gene3D" id="3.40.30.10">
    <property type="entry name" value="Glutaredoxin"/>
    <property type="match status" value="1"/>
</dbReference>
<dbReference type="GO" id="GO:0016491">
    <property type="term" value="F:oxidoreductase activity"/>
    <property type="evidence" value="ECO:0007669"/>
    <property type="project" value="InterPro"/>
</dbReference>
<dbReference type="EMBL" id="CP041666">
    <property type="protein sequence ID" value="QDP39831.1"/>
    <property type="molecule type" value="Genomic_DNA"/>
</dbReference>
<dbReference type="AlphaFoldDB" id="A0A516KEJ0"/>
<dbReference type="PANTHER" id="PTHR13887">
    <property type="entry name" value="GLUTATHIONE S-TRANSFERASE KAPPA"/>
    <property type="match status" value="1"/>
</dbReference>
<evidence type="ECO:0000313" key="3">
    <source>
        <dbReference type="EMBL" id="QDP39831.1"/>
    </source>
</evidence>
<dbReference type="Proteomes" id="UP000315215">
    <property type="component" value="Chromosome"/>
</dbReference>
<feature type="domain" description="DSBA-like thioredoxin" evidence="2">
    <location>
        <begin position="3"/>
        <end position="206"/>
    </location>
</feature>
<proteinExistence type="predicted"/>
<dbReference type="OrthoDB" id="9799122at2"/>
<dbReference type="RefSeq" id="WP_143892796.1">
    <property type="nucleotide sequence ID" value="NZ_CP041666.1"/>
</dbReference>
<keyword evidence="4" id="KW-1185">Reference proteome</keyword>
<sequence length="242" mass="27034">MKVEVWSDFVCPFCYIGKRRLEQALEQLPFKDQVNVEFKSFQLDPTTPAYTDKHIYESLAAKFGTTIDQVKEMNKGLIQQAAEIGLIYNYDDMKPTNTFDAHRLAKYAKTVGKEAELTEKLLHAYFTDNKNVGDTDTLAELAETVGMDKEKALETLQDKSAYADDVKTDESTARQIGVTGVPFFVLNNKYAISGAQPLETFTNALQKVWDEENPKPQFEDLSGNGDGGVCTDDSCAVPTDKN</sequence>
<dbReference type="SUPFAM" id="SSF52833">
    <property type="entry name" value="Thioredoxin-like"/>
    <property type="match status" value="1"/>
</dbReference>
<evidence type="ECO:0000259" key="2">
    <source>
        <dbReference type="Pfam" id="PF01323"/>
    </source>
</evidence>
<evidence type="ECO:0000256" key="1">
    <source>
        <dbReference type="SAM" id="MobiDB-lite"/>
    </source>
</evidence>
<evidence type="ECO:0000313" key="4">
    <source>
        <dbReference type="Proteomes" id="UP000315215"/>
    </source>
</evidence>
<dbReference type="InterPro" id="IPR036249">
    <property type="entry name" value="Thioredoxin-like_sf"/>
</dbReference>
<feature type="region of interest" description="Disordered" evidence="1">
    <location>
        <begin position="214"/>
        <end position="242"/>
    </location>
</feature>